<protein>
    <recommendedName>
        <fullName evidence="22">Glutamate receptor</fullName>
    </recommendedName>
</protein>
<dbReference type="GO" id="GO:0045211">
    <property type="term" value="C:postsynaptic membrane"/>
    <property type="evidence" value="ECO:0007669"/>
    <property type="project" value="UniProtKB-SubCell"/>
</dbReference>
<dbReference type="CTD" id="20230899"/>
<feature type="domain" description="Ionotropic glutamate receptor C-terminal" evidence="18">
    <location>
        <begin position="399"/>
        <end position="768"/>
    </location>
</feature>
<keyword evidence="6" id="KW-0406">Ion transport</keyword>
<organism evidence="20 21">
    <name type="scientific">Lottia gigantea</name>
    <name type="common">Giant owl limpet</name>
    <dbReference type="NCBI Taxonomy" id="225164"/>
    <lineage>
        <taxon>Eukaryota</taxon>
        <taxon>Metazoa</taxon>
        <taxon>Spiralia</taxon>
        <taxon>Lophotrochozoa</taxon>
        <taxon>Mollusca</taxon>
        <taxon>Gastropoda</taxon>
        <taxon>Patellogastropoda</taxon>
        <taxon>Lottioidea</taxon>
        <taxon>Lottiidae</taxon>
        <taxon>Lottia</taxon>
    </lineage>
</organism>
<feature type="site" description="Crucial to convey clamshell closure to channel opening" evidence="15">
    <location>
        <position position="632"/>
    </location>
</feature>
<dbReference type="InterPro" id="IPR001508">
    <property type="entry name" value="Iono_Glu_rcpt_met"/>
</dbReference>
<keyword evidence="12" id="KW-0407">Ion channel</keyword>
<evidence type="ECO:0000256" key="9">
    <source>
        <dbReference type="ARBA" id="ARBA00023180"/>
    </source>
</evidence>
<keyword evidence="8" id="KW-0675">Receptor</keyword>
<dbReference type="GO" id="GO:0038023">
    <property type="term" value="F:signaling receptor activity"/>
    <property type="evidence" value="ECO:0007669"/>
    <property type="project" value="InterPro"/>
</dbReference>
<evidence type="ECO:0000256" key="12">
    <source>
        <dbReference type="ARBA" id="ARBA00023303"/>
    </source>
</evidence>
<feature type="binding site" evidence="14">
    <location>
        <position position="654"/>
    </location>
    <ligand>
        <name>L-glutamate</name>
        <dbReference type="ChEBI" id="CHEBI:29985"/>
    </ligand>
</feature>
<evidence type="ECO:0000256" key="17">
    <source>
        <dbReference type="SAM" id="Phobius"/>
    </source>
</evidence>
<feature type="transmembrane region" description="Helical" evidence="17">
    <location>
        <begin position="793"/>
        <end position="815"/>
    </location>
</feature>
<dbReference type="InterPro" id="IPR001828">
    <property type="entry name" value="ANF_lig-bd_rcpt"/>
</dbReference>
<evidence type="ECO:0000256" key="2">
    <source>
        <dbReference type="ARBA" id="ARBA00022475"/>
    </source>
</evidence>
<dbReference type="PRINTS" id="PR00177">
    <property type="entry name" value="NMDARECEPTOR"/>
</dbReference>
<evidence type="ECO:0000256" key="3">
    <source>
        <dbReference type="ARBA" id="ARBA00022692"/>
    </source>
</evidence>
<keyword evidence="9" id="KW-0325">Glycoprotein</keyword>
<evidence type="ECO:0000256" key="10">
    <source>
        <dbReference type="ARBA" id="ARBA00023257"/>
    </source>
</evidence>
<keyword evidence="16" id="KW-1015">Disulfide bond</keyword>
<keyword evidence="21" id="KW-1185">Reference proteome</keyword>
<dbReference type="InterPro" id="IPR001320">
    <property type="entry name" value="Iontro_rcpt_C"/>
</dbReference>
<dbReference type="Pfam" id="PF00060">
    <property type="entry name" value="Lig_chan"/>
    <property type="match status" value="1"/>
</dbReference>
<dbReference type="SUPFAM" id="SSF53850">
    <property type="entry name" value="Periplasmic binding protein-like II"/>
    <property type="match status" value="1"/>
</dbReference>
<comment type="subcellular location">
    <subcellularLocation>
        <location evidence="13">Postsynaptic cell membrane</location>
        <topology evidence="13">Multi-pass membrane protein</topology>
    </subcellularLocation>
</comment>
<dbReference type="SMART" id="SM00918">
    <property type="entry name" value="Lig_chan-Glu_bd"/>
    <property type="match status" value="1"/>
</dbReference>
<dbReference type="OMA" id="TCDMENP"/>
<dbReference type="Gene3D" id="1.10.287.70">
    <property type="match status" value="1"/>
</dbReference>
<evidence type="ECO:0000256" key="4">
    <source>
        <dbReference type="ARBA" id="ARBA00022989"/>
    </source>
</evidence>
<sequence>KAFNFARMVINNDASYPRQSPRGHYGRQLLMAMVVNKTTIADNYKLGAAICNLANQGVAAIIGIGHPDSYNTIQSYSHALEIPYILVTPARSIPNDVYQYDVSLCPPFADVVIDLIDRLQWPKVYYIYDSDDGLWRLQKVYQYFQRRKYGPIVIDAYRIKSVANSYEQLRRLDNKEFDIKRIVLDLSTPGAYRTILEQVVDMGMNRDNYHYILAGLGAVDLNESNFYDMFLYGGVNITTFDTIDKRSEIYRRWKTLARKYSQQFKDLYPFKTETSLMVDAVMVVHEAITSLYTQDKQSKLFRANRRTLDRLRVQCRAESIKPSYIGRHILEKLLQVELQGLTGPVVFNAKGIRKDYSLDVMNMGFQESFKKVQTWKPRTSKHLPDYSIHRNNTDLRNRTQRIATVLESPFTMRRQKRDGEPPVGPNGQYEGFCVDLIEKVAAKVGFDYVILPSNDYGKKLPNGSWTGMIGDLVRKQKDIAVASLTITEERERAVDFSKPFMSTGISIMIKKPDKQKPGVFSFMQPLDMTVWSCIGIGFLAVSFVLFFVGRFSPYEWSGDGDKDEEVANTFTISNTMWFSLGALMQQGSDISPRSLSGRLIGSAWWFFTLIIISSYTANLAAFLTIEKMLTPIDSADDLVRQTDIKYGTKMEGSSWEFFEQSQVQTYKLMYKYMKENKDEVLFKNVRDGVEKVRSGKNKYAFLLESTMNNYYNQREPCDTIRVGENLDNKGYGIATPVGYPHRDAINIAVLELREVGELHKLEQKWWYDKGECGNADGGKDASQSALTLSNVSGIFHILIGGLVLAMITSSLEYLIQKKLYANKAKV</sequence>
<dbReference type="Gene3D" id="3.40.50.2300">
    <property type="match status" value="2"/>
</dbReference>
<dbReference type="Gene3D" id="3.40.190.10">
    <property type="entry name" value="Periplasmic binding protein-like II"/>
    <property type="match status" value="2"/>
</dbReference>
<dbReference type="GeneID" id="20230899"/>
<dbReference type="SMART" id="SM00079">
    <property type="entry name" value="PBPe"/>
    <property type="match status" value="1"/>
</dbReference>
<dbReference type="InterPro" id="IPR019594">
    <property type="entry name" value="Glu/Gly-bd"/>
</dbReference>
<dbReference type="PANTHER" id="PTHR18966">
    <property type="entry name" value="IONOTROPIC GLUTAMATE RECEPTOR"/>
    <property type="match status" value="1"/>
</dbReference>
<feature type="domain" description="Ionotropic glutamate receptor L-glutamate and glycine-binding" evidence="19">
    <location>
        <begin position="409"/>
        <end position="474"/>
    </location>
</feature>
<evidence type="ECO:0000256" key="15">
    <source>
        <dbReference type="PIRSR" id="PIRSR601508-2"/>
    </source>
</evidence>
<dbReference type="FunFam" id="1.10.287.70:FF:000010">
    <property type="entry name" value="Putative glutamate receptor ionotropic kainate 1"/>
    <property type="match status" value="1"/>
</dbReference>
<dbReference type="Pfam" id="PF10613">
    <property type="entry name" value="Lig_chan-Glu_bd"/>
    <property type="match status" value="1"/>
</dbReference>
<keyword evidence="2" id="KW-1003">Cell membrane</keyword>
<keyword evidence="4 17" id="KW-1133">Transmembrane helix</keyword>
<keyword evidence="7 17" id="KW-0472">Membrane</keyword>
<evidence type="ECO:0000256" key="16">
    <source>
        <dbReference type="PIRSR" id="PIRSR601508-3"/>
    </source>
</evidence>
<evidence type="ECO:0000259" key="19">
    <source>
        <dbReference type="SMART" id="SM00918"/>
    </source>
</evidence>
<evidence type="ECO:0000313" key="20">
    <source>
        <dbReference type="EMBL" id="ESP00055.1"/>
    </source>
</evidence>
<dbReference type="FunFam" id="3.40.190.10:FF:000087">
    <property type="entry name" value="glutamate receptor 4 isoform X2"/>
    <property type="match status" value="1"/>
</dbReference>
<dbReference type="STRING" id="225164.V4CDP2"/>
<evidence type="ECO:0000256" key="11">
    <source>
        <dbReference type="ARBA" id="ARBA00023286"/>
    </source>
</evidence>
<gene>
    <name evidence="20" type="ORF">LOTGIDRAFT_112937</name>
</gene>
<dbReference type="SUPFAM" id="SSF53822">
    <property type="entry name" value="Periplasmic binding protein-like I"/>
    <property type="match status" value="1"/>
</dbReference>
<evidence type="ECO:0000256" key="8">
    <source>
        <dbReference type="ARBA" id="ARBA00023170"/>
    </source>
</evidence>
<dbReference type="Pfam" id="PF01094">
    <property type="entry name" value="ANF_receptor"/>
    <property type="match status" value="1"/>
</dbReference>
<dbReference type="OrthoDB" id="5984008at2759"/>
<dbReference type="FunFam" id="3.40.190.10:FF:000024">
    <property type="entry name" value="Glutamate receptor, ionotropic, delta 1"/>
    <property type="match status" value="1"/>
</dbReference>
<dbReference type="InterPro" id="IPR015683">
    <property type="entry name" value="Ionotropic_Glu_rcpt"/>
</dbReference>
<evidence type="ECO:0000259" key="18">
    <source>
        <dbReference type="SMART" id="SM00079"/>
    </source>
</evidence>
<feature type="transmembrane region" description="Helical" evidence="17">
    <location>
        <begin position="603"/>
        <end position="625"/>
    </location>
</feature>
<evidence type="ECO:0000256" key="14">
    <source>
        <dbReference type="PIRSR" id="PIRSR601508-1"/>
    </source>
</evidence>
<keyword evidence="5" id="KW-0770">Synapse</keyword>
<evidence type="ECO:0000313" key="21">
    <source>
        <dbReference type="Proteomes" id="UP000030746"/>
    </source>
</evidence>
<dbReference type="SUPFAM" id="SSF81324">
    <property type="entry name" value="Voltage-gated potassium channels"/>
    <property type="match status" value="1"/>
</dbReference>
<dbReference type="HOGENOM" id="CLU_007257_1_2_1"/>
<evidence type="ECO:0008006" key="22">
    <source>
        <dbReference type="Google" id="ProtNLM"/>
    </source>
</evidence>
<evidence type="ECO:0000256" key="6">
    <source>
        <dbReference type="ARBA" id="ARBA00023065"/>
    </source>
</evidence>
<feature type="binding site" evidence="14">
    <location>
        <position position="653"/>
    </location>
    <ligand>
        <name>L-glutamate</name>
        <dbReference type="ChEBI" id="CHEBI:29985"/>
    </ligand>
</feature>
<name>V4CDP2_LOTGI</name>
<proteinExistence type="predicted"/>
<accession>V4CDP2</accession>
<dbReference type="Proteomes" id="UP000030746">
    <property type="component" value="Unassembled WGS sequence"/>
</dbReference>
<keyword evidence="10" id="KW-0628">Postsynaptic cell membrane</keyword>
<feature type="binding site" evidence="14">
    <location>
        <position position="490"/>
    </location>
    <ligand>
        <name>L-glutamate</name>
        <dbReference type="ChEBI" id="CHEBI:29985"/>
    </ligand>
</feature>
<feature type="non-terminal residue" evidence="20">
    <location>
        <position position="1"/>
    </location>
</feature>
<feature type="disulfide bond" evidence="16">
    <location>
        <begin position="717"/>
        <end position="772"/>
    </location>
</feature>
<dbReference type="EMBL" id="KB200869">
    <property type="protein sequence ID" value="ESP00055.1"/>
    <property type="molecule type" value="Genomic_DNA"/>
</dbReference>
<dbReference type="KEGG" id="lgi:LOTGIDRAFT_112937"/>
<dbReference type="AlphaFoldDB" id="V4CDP2"/>
<dbReference type="RefSeq" id="XP_009049246.1">
    <property type="nucleotide sequence ID" value="XM_009050998.1"/>
</dbReference>
<feature type="binding site" evidence="14">
    <location>
        <position position="485"/>
    </location>
    <ligand>
        <name>L-glutamate</name>
        <dbReference type="ChEBI" id="CHEBI:29985"/>
    </ligand>
</feature>
<evidence type="ECO:0000256" key="5">
    <source>
        <dbReference type="ARBA" id="ARBA00023018"/>
    </source>
</evidence>
<dbReference type="InterPro" id="IPR028082">
    <property type="entry name" value="Peripla_BP_I"/>
</dbReference>
<evidence type="ECO:0000256" key="7">
    <source>
        <dbReference type="ARBA" id="ARBA00023136"/>
    </source>
</evidence>
<evidence type="ECO:0000256" key="1">
    <source>
        <dbReference type="ARBA" id="ARBA00022448"/>
    </source>
</evidence>
<keyword evidence="1" id="KW-0813">Transport</keyword>
<dbReference type="GO" id="GO:0015276">
    <property type="term" value="F:ligand-gated monoatomic ion channel activity"/>
    <property type="evidence" value="ECO:0007669"/>
    <property type="project" value="InterPro"/>
</dbReference>
<evidence type="ECO:0000256" key="13">
    <source>
        <dbReference type="ARBA" id="ARBA00034104"/>
    </source>
</evidence>
<feature type="binding site" evidence="14">
    <location>
        <position position="704"/>
    </location>
    <ligand>
        <name>L-glutamate</name>
        <dbReference type="ChEBI" id="CHEBI:29985"/>
    </ligand>
</feature>
<reference evidence="20 21" key="1">
    <citation type="journal article" date="2013" name="Nature">
        <title>Insights into bilaterian evolution from three spiralian genomes.</title>
        <authorList>
            <person name="Simakov O."/>
            <person name="Marletaz F."/>
            <person name="Cho S.J."/>
            <person name="Edsinger-Gonzales E."/>
            <person name="Havlak P."/>
            <person name="Hellsten U."/>
            <person name="Kuo D.H."/>
            <person name="Larsson T."/>
            <person name="Lv J."/>
            <person name="Arendt D."/>
            <person name="Savage R."/>
            <person name="Osoegawa K."/>
            <person name="de Jong P."/>
            <person name="Grimwood J."/>
            <person name="Chapman J.A."/>
            <person name="Shapiro H."/>
            <person name="Aerts A."/>
            <person name="Otillar R.P."/>
            <person name="Terry A.Y."/>
            <person name="Boore J.L."/>
            <person name="Grigoriev I.V."/>
            <person name="Lindberg D.R."/>
            <person name="Seaver E.C."/>
            <person name="Weisblat D.A."/>
            <person name="Putnam N.H."/>
            <person name="Rokhsar D.S."/>
        </authorList>
    </citation>
    <scope>NUCLEOTIDE SEQUENCE [LARGE SCALE GENOMIC DNA]</scope>
</reference>
<keyword evidence="11" id="KW-1071">Ligand-gated ion channel</keyword>
<feature type="transmembrane region" description="Helical" evidence="17">
    <location>
        <begin position="528"/>
        <end position="548"/>
    </location>
</feature>
<keyword evidence="3 17" id="KW-0812">Transmembrane</keyword>